<dbReference type="PANTHER" id="PTHR19963">
    <property type="entry name" value="CCHC-TYPE DOMAIN-CONTAINING PROTEIN"/>
    <property type="match status" value="1"/>
</dbReference>
<evidence type="ECO:0008006" key="3">
    <source>
        <dbReference type="Google" id="ProtNLM"/>
    </source>
</evidence>
<dbReference type="Proteomes" id="UP000507470">
    <property type="component" value="Unassembled WGS sequence"/>
</dbReference>
<reference evidence="1 2" key="1">
    <citation type="submission" date="2020-06" db="EMBL/GenBank/DDBJ databases">
        <authorList>
            <person name="Li R."/>
            <person name="Bekaert M."/>
        </authorList>
    </citation>
    <scope>NUCLEOTIDE SEQUENCE [LARGE SCALE GENOMIC DNA]</scope>
    <source>
        <strain evidence="2">wild</strain>
    </source>
</reference>
<accession>A0A6J8DQH6</accession>
<keyword evidence="2" id="KW-1185">Reference proteome</keyword>
<gene>
    <name evidence="1" type="ORF">MCOR_44031</name>
</gene>
<name>A0A6J8DQH6_MYTCO</name>
<dbReference type="EMBL" id="CACVKT020007820">
    <property type="protein sequence ID" value="CAC5410873.1"/>
    <property type="molecule type" value="Genomic_DNA"/>
</dbReference>
<dbReference type="OrthoDB" id="6100086at2759"/>
<proteinExistence type="predicted"/>
<dbReference type="AlphaFoldDB" id="A0A6J8DQH6"/>
<evidence type="ECO:0000313" key="1">
    <source>
        <dbReference type="EMBL" id="CAC5410873.1"/>
    </source>
</evidence>
<sequence length="235" mass="26743">MLVQKLSQRFGNKDLPHTIRRQLQEVRQFVDESIEEFSERIQELATDCYLNTPENVVDTIAVDAFLKGCTDKKASLFAMEKDPNTMDQALQYVKSSIHNQKILLGYRKPEIKRVQFYDDSDEESTECLLRQVKTGNNQCMQDLQKKELKPEALGKKQVTISDSSAVHCNLTDFNNGQKKGSENDIDNPQLREIQLYPGDRNPESNTLVLSISINDVTVNAVIDRAAQVTLMSEET</sequence>
<organism evidence="1 2">
    <name type="scientific">Mytilus coruscus</name>
    <name type="common">Sea mussel</name>
    <dbReference type="NCBI Taxonomy" id="42192"/>
    <lineage>
        <taxon>Eukaryota</taxon>
        <taxon>Metazoa</taxon>
        <taxon>Spiralia</taxon>
        <taxon>Lophotrochozoa</taxon>
        <taxon>Mollusca</taxon>
        <taxon>Bivalvia</taxon>
        <taxon>Autobranchia</taxon>
        <taxon>Pteriomorphia</taxon>
        <taxon>Mytilida</taxon>
        <taxon>Mytiloidea</taxon>
        <taxon>Mytilidae</taxon>
        <taxon>Mytilinae</taxon>
        <taxon>Mytilus</taxon>
    </lineage>
</organism>
<dbReference type="PANTHER" id="PTHR19963:SF30">
    <property type="entry name" value="ENDONUCLEASE_EXONUCLEASE_PHOSPHATASE DOMAIN-CONTAINING PROTEIN"/>
    <property type="match status" value="1"/>
</dbReference>
<protein>
    <recommendedName>
        <fullName evidence="3">Retrotransposon gag domain-containing protein</fullName>
    </recommendedName>
</protein>
<evidence type="ECO:0000313" key="2">
    <source>
        <dbReference type="Proteomes" id="UP000507470"/>
    </source>
</evidence>